<accession>A0A940DHY6</accession>
<dbReference type="Proteomes" id="UP000727857">
    <property type="component" value="Unassembled WGS sequence"/>
</dbReference>
<organism evidence="1 2">
    <name type="scientific">Candidatus Stercoripulliclostridium pullicola</name>
    <dbReference type="NCBI Taxonomy" id="2840953"/>
    <lineage>
        <taxon>Bacteria</taxon>
        <taxon>Bacillati</taxon>
        <taxon>Bacillota</taxon>
        <taxon>Clostridia</taxon>
        <taxon>Eubacteriales</taxon>
        <taxon>Candidatus Stercoripulliclostridium</taxon>
    </lineage>
</organism>
<gene>
    <name evidence="1" type="ORF">IAB16_05815</name>
</gene>
<sequence length="333" mass="37436">MSRRVGKTVAVLAVILTLVTIIAGVVKYFNFSVPEREAPDLPAYYDNGNGEIDVDMPGEDASQAEIKQFIADLYNLACANYQAEDKAAFEVRYTTTMSIGGVINIPVPGSRYCVKDGDKRYYLDFTIPGDEMMGMVTSLPQMVPPESCQYAEAVYTDATMDYMISRKAYNDCVAPGKGVGPHFDDNGAIVADWTYVETKELDKIVYAAYQDGEFRHTDHDVSVDTILSGKVSYVEEYGYYLCEFELDPNKVPQALLDSLRESSGQSTAKYTKLVQTMTVWDTGYLRTYHALDYWGTDAGMTSELDFETLYYYGNEPEKLDINNYPYMAEQCHK</sequence>
<name>A0A940DHY6_9FIRM</name>
<reference evidence="1" key="2">
    <citation type="journal article" date="2021" name="PeerJ">
        <title>Extensive microbial diversity within the chicken gut microbiome revealed by metagenomics and culture.</title>
        <authorList>
            <person name="Gilroy R."/>
            <person name="Ravi A."/>
            <person name="Getino M."/>
            <person name="Pursley I."/>
            <person name="Horton D.L."/>
            <person name="Alikhan N.F."/>
            <person name="Baker D."/>
            <person name="Gharbi K."/>
            <person name="Hall N."/>
            <person name="Watson M."/>
            <person name="Adriaenssens E.M."/>
            <person name="Foster-Nyarko E."/>
            <person name="Jarju S."/>
            <person name="Secka A."/>
            <person name="Antonio M."/>
            <person name="Oren A."/>
            <person name="Chaudhuri R.R."/>
            <person name="La Ragione R."/>
            <person name="Hildebrand F."/>
            <person name="Pallen M.J."/>
        </authorList>
    </citation>
    <scope>NUCLEOTIDE SEQUENCE</scope>
    <source>
        <strain evidence="1">517</strain>
    </source>
</reference>
<dbReference type="EMBL" id="JADINF010000147">
    <property type="protein sequence ID" value="MBO8424517.1"/>
    <property type="molecule type" value="Genomic_DNA"/>
</dbReference>
<comment type="caution">
    <text evidence="1">The sequence shown here is derived from an EMBL/GenBank/DDBJ whole genome shotgun (WGS) entry which is preliminary data.</text>
</comment>
<evidence type="ECO:0000313" key="1">
    <source>
        <dbReference type="EMBL" id="MBO8424517.1"/>
    </source>
</evidence>
<protein>
    <submittedName>
        <fullName evidence="1">Uncharacterized protein</fullName>
    </submittedName>
</protein>
<evidence type="ECO:0000313" key="2">
    <source>
        <dbReference type="Proteomes" id="UP000727857"/>
    </source>
</evidence>
<dbReference type="AlphaFoldDB" id="A0A940DHY6"/>
<reference evidence="1" key="1">
    <citation type="submission" date="2020-10" db="EMBL/GenBank/DDBJ databases">
        <authorList>
            <person name="Gilroy R."/>
        </authorList>
    </citation>
    <scope>NUCLEOTIDE SEQUENCE</scope>
    <source>
        <strain evidence="1">517</strain>
    </source>
</reference>
<proteinExistence type="predicted"/>